<feature type="domain" description="DUF302" evidence="2">
    <location>
        <begin position="243"/>
        <end position="305"/>
    </location>
</feature>
<evidence type="ECO:0000313" key="4">
    <source>
        <dbReference type="Proteomes" id="UP000054387"/>
    </source>
</evidence>
<protein>
    <recommendedName>
        <fullName evidence="2">DUF302 domain-containing protein</fullName>
    </recommendedName>
</protein>
<dbReference type="SUPFAM" id="SSF103247">
    <property type="entry name" value="TT1751-like"/>
    <property type="match status" value="1"/>
</dbReference>
<feature type="compositionally biased region" description="Basic and acidic residues" evidence="1">
    <location>
        <begin position="18"/>
        <end position="30"/>
    </location>
</feature>
<dbReference type="EMBL" id="LOPU01000030">
    <property type="protein sequence ID" value="KTG08641.1"/>
    <property type="molecule type" value="Genomic_DNA"/>
</dbReference>
<feature type="region of interest" description="Disordered" evidence="1">
    <location>
        <begin position="10"/>
        <end position="38"/>
    </location>
</feature>
<dbReference type="InterPro" id="IPR035923">
    <property type="entry name" value="TT1751-like_sf"/>
</dbReference>
<evidence type="ECO:0000259" key="2">
    <source>
        <dbReference type="Pfam" id="PF03625"/>
    </source>
</evidence>
<evidence type="ECO:0000256" key="1">
    <source>
        <dbReference type="SAM" id="MobiDB-lite"/>
    </source>
</evidence>
<gene>
    <name evidence="3" type="ORF">AUR64_18420</name>
</gene>
<dbReference type="InterPro" id="IPR005180">
    <property type="entry name" value="DUF302"/>
</dbReference>
<dbReference type="Gene3D" id="3.30.310.70">
    <property type="entry name" value="TT1751-like domain"/>
    <property type="match status" value="1"/>
</dbReference>
<accession>A0A0W1R5C2</accession>
<dbReference type="AlphaFoldDB" id="A0A0W1R5C2"/>
<evidence type="ECO:0000313" key="3">
    <source>
        <dbReference type="EMBL" id="KTG08641.1"/>
    </source>
</evidence>
<dbReference type="STRING" id="1514971.AUR64_18420"/>
<comment type="caution">
    <text evidence="3">The sequence shown here is derived from an EMBL/GenBank/DDBJ whole genome shotgun (WGS) entry which is preliminary data.</text>
</comment>
<keyword evidence="4" id="KW-1185">Reference proteome</keyword>
<name>A0A0W1R5C2_9EURY</name>
<reference evidence="3 4" key="1">
    <citation type="submission" date="2015-12" db="EMBL/GenBank/DDBJ databases">
        <title>Haloprofundus marisrubri gen. nov., sp. nov., an extremely halophilic archaeon isolated from the Discovery deep brine-seawater interface in the Red Sea.</title>
        <authorList>
            <person name="Zhang G."/>
            <person name="Stingl U."/>
            <person name="Rashid M."/>
        </authorList>
    </citation>
    <scope>NUCLEOTIDE SEQUENCE [LARGE SCALE GENOMIC DNA]</scope>
    <source>
        <strain evidence="3 4">SB9</strain>
    </source>
</reference>
<dbReference type="Pfam" id="PF03625">
    <property type="entry name" value="DUF302"/>
    <property type="match status" value="1"/>
</dbReference>
<organism evidence="3 4">
    <name type="scientific">Haloprofundus marisrubri</name>
    <dbReference type="NCBI Taxonomy" id="1514971"/>
    <lineage>
        <taxon>Archaea</taxon>
        <taxon>Methanobacteriati</taxon>
        <taxon>Methanobacteriota</taxon>
        <taxon>Stenosarchaea group</taxon>
        <taxon>Halobacteria</taxon>
        <taxon>Halobacteriales</taxon>
        <taxon>Haloferacaceae</taxon>
        <taxon>Haloprofundus</taxon>
    </lineage>
</organism>
<sequence>MFVFSVQFSTMTSDDTSTNEHPHRAADADHAGQTADSGTDRRNYLRLLGGGAAIAGLAATGTTTSAQTVNGGSGEASSTSRYVAALVAGPPPQSEGASGTIGIQRRVVKYVVGTTNRPVLADGDGPSLDSRVADCVDSDPIRIESDGTVSVTFSVGDDCVQTLSLVVYELSDAGFALSLSDGVLLDSDTGTFESGDHSLTAVLRGERVVPGLETVESDDEFEATVERLTAAIDEGPFTLVTTVDHAQSAADEGLDLRPTTLLVFGNPAVGTGLMQEAQTVGIDLPQKLLVWEDAVGAVHVGYNRPNYLATRHGITGQAETLDQIAQALAGLATGGSA</sequence>
<dbReference type="Proteomes" id="UP000054387">
    <property type="component" value="Unassembled WGS sequence"/>
</dbReference>
<dbReference type="CDD" id="cd14797">
    <property type="entry name" value="DUF302"/>
    <property type="match status" value="1"/>
</dbReference>
<dbReference type="PANTHER" id="PTHR38342">
    <property type="entry name" value="SLR5037 PROTEIN"/>
    <property type="match status" value="1"/>
</dbReference>
<dbReference type="PANTHER" id="PTHR38342:SF2">
    <property type="entry name" value="INNER MEMBRANE OR EXPORTED"/>
    <property type="match status" value="1"/>
</dbReference>
<proteinExistence type="predicted"/>